<gene>
    <name evidence="1" type="ORF">A2110_00920</name>
</gene>
<reference evidence="1 2" key="1">
    <citation type="journal article" date="2016" name="Nat. Commun.">
        <title>Thousands of microbial genomes shed light on interconnected biogeochemical processes in an aquifer system.</title>
        <authorList>
            <person name="Anantharaman K."/>
            <person name="Brown C.T."/>
            <person name="Hug L.A."/>
            <person name="Sharon I."/>
            <person name="Castelle C.J."/>
            <person name="Probst A.J."/>
            <person name="Thomas B.C."/>
            <person name="Singh A."/>
            <person name="Wilkins M.J."/>
            <person name="Karaoz U."/>
            <person name="Brodie E.L."/>
            <person name="Williams K.H."/>
            <person name="Hubbard S.S."/>
            <person name="Banfield J.F."/>
        </authorList>
    </citation>
    <scope>NUCLEOTIDE SEQUENCE [LARGE SCALE GENOMIC DNA]</scope>
</reference>
<protein>
    <submittedName>
        <fullName evidence="1">Uncharacterized protein</fullName>
    </submittedName>
</protein>
<dbReference type="AlphaFoldDB" id="A0A1F6BL78"/>
<dbReference type="EMBL" id="MFKH01000006">
    <property type="protein sequence ID" value="OGG37681.1"/>
    <property type="molecule type" value="Genomic_DNA"/>
</dbReference>
<comment type="caution">
    <text evidence="1">The sequence shown here is derived from an EMBL/GenBank/DDBJ whole genome shotgun (WGS) entry which is preliminary data.</text>
</comment>
<dbReference type="STRING" id="1798468.A2110_00920"/>
<evidence type="ECO:0000313" key="1">
    <source>
        <dbReference type="EMBL" id="OGG37681.1"/>
    </source>
</evidence>
<evidence type="ECO:0000313" key="2">
    <source>
        <dbReference type="Proteomes" id="UP000176273"/>
    </source>
</evidence>
<proteinExistence type="predicted"/>
<accession>A0A1F6BL78</accession>
<dbReference type="Proteomes" id="UP000176273">
    <property type="component" value="Unassembled WGS sequence"/>
</dbReference>
<sequence>MMKVLREPARKTDLSLNELTGALLEQQERDEVCRRCILVCDAGFFLLNGTPKEQGQATEVLIGILVNEEECCLTRSNAFHFLTQRGVHTDPDVKKRLHAFRANPENAGMVRRADRWSRVA</sequence>
<organism evidence="1 2">
    <name type="scientific">Candidatus Jorgensenbacteria bacterium GWA1_54_12</name>
    <dbReference type="NCBI Taxonomy" id="1798468"/>
    <lineage>
        <taxon>Bacteria</taxon>
        <taxon>Candidatus Joergenseniibacteriota</taxon>
    </lineage>
</organism>
<name>A0A1F6BL78_9BACT</name>